<feature type="domain" description="Protein kinase" evidence="3">
    <location>
        <begin position="437"/>
        <end position="685"/>
    </location>
</feature>
<feature type="region of interest" description="Disordered" evidence="2">
    <location>
        <begin position="345"/>
        <end position="377"/>
    </location>
</feature>
<dbReference type="Gene3D" id="1.10.510.10">
    <property type="entry name" value="Transferase(Phosphotransferase) domain 1"/>
    <property type="match status" value="1"/>
</dbReference>
<proteinExistence type="predicted"/>
<feature type="repeat" description="RCC1" evidence="1">
    <location>
        <begin position="243"/>
        <end position="295"/>
    </location>
</feature>
<evidence type="ECO:0000256" key="2">
    <source>
        <dbReference type="SAM" id="MobiDB-lite"/>
    </source>
</evidence>
<dbReference type="PROSITE" id="PS50011">
    <property type="entry name" value="PROTEIN_KINASE_DOM"/>
    <property type="match status" value="1"/>
</dbReference>
<dbReference type="InterPro" id="IPR011009">
    <property type="entry name" value="Kinase-like_dom_sf"/>
</dbReference>
<dbReference type="PANTHER" id="PTHR23257">
    <property type="entry name" value="SERINE-THREONINE PROTEIN KINASE"/>
    <property type="match status" value="1"/>
</dbReference>
<dbReference type="Proteomes" id="UP001470230">
    <property type="component" value="Unassembled WGS sequence"/>
</dbReference>
<dbReference type="InterPro" id="IPR000719">
    <property type="entry name" value="Prot_kinase_dom"/>
</dbReference>
<dbReference type="PROSITE" id="PS00626">
    <property type="entry name" value="RCC1_2"/>
    <property type="match status" value="1"/>
</dbReference>
<gene>
    <name evidence="4" type="ORF">M9Y10_017407</name>
</gene>
<feature type="region of interest" description="Disordered" evidence="2">
    <location>
        <begin position="394"/>
        <end position="424"/>
    </location>
</feature>
<keyword evidence="5" id="KW-1185">Reference proteome</keyword>
<organism evidence="4 5">
    <name type="scientific">Tritrichomonas musculus</name>
    <dbReference type="NCBI Taxonomy" id="1915356"/>
    <lineage>
        <taxon>Eukaryota</taxon>
        <taxon>Metamonada</taxon>
        <taxon>Parabasalia</taxon>
        <taxon>Tritrichomonadida</taxon>
        <taxon>Tritrichomonadidae</taxon>
        <taxon>Tritrichomonas</taxon>
    </lineage>
</organism>
<dbReference type="InterPro" id="IPR009091">
    <property type="entry name" value="RCC1/BLIP-II"/>
</dbReference>
<evidence type="ECO:0000313" key="4">
    <source>
        <dbReference type="EMBL" id="KAK8852431.1"/>
    </source>
</evidence>
<dbReference type="Pfam" id="PF00069">
    <property type="entry name" value="Pkinase"/>
    <property type="match status" value="1"/>
</dbReference>
<dbReference type="Pfam" id="PF13540">
    <property type="entry name" value="RCC1_2"/>
    <property type="match status" value="1"/>
</dbReference>
<dbReference type="SMART" id="SM00220">
    <property type="entry name" value="S_TKc"/>
    <property type="match status" value="1"/>
</dbReference>
<protein>
    <recommendedName>
        <fullName evidence="3">Protein kinase domain-containing protein</fullName>
    </recommendedName>
</protein>
<accession>A0ABR2HTR2</accession>
<comment type="caution">
    <text evidence="4">The sequence shown here is derived from an EMBL/GenBank/DDBJ whole genome shotgun (WGS) entry which is preliminary data.</text>
</comment>
<dbReference type="InterPro" id="IPR008271">
    <property type="entry name" value="Ser/Thr_kinase_AS"/>
</dbReference>
<dbReference type="PROSITE" id="PS50012">
    <property type="entry name" value="RCC1_3"/>
    <property type="match status" value="1"/>
</dbReference>
<dbReference type="PROSITE" id="PS00108">
    <property type="entry name" value="PROTEIN_KINASE_ST"/>
    <property type="match status" value="1"/>
</dbReference>
<dbReference type="SUPFAM" id="SSF56112">
    <property type="entry name" value="Protein kinase-like (PK-like)"/>
    <property type="match status" value="1"/>
</dbReference>
<evidence type="ECO:0000313" key="5">
    <source>
        <dbReference type="Proteomes" id="UP001470230"/>
    </source>
</evidence>
<name>A0ABR2HTR2_9EUKA</name>
<feature type="compositionally biased region" description="Basic and acidic residues" evidence="2">
    <location>
        <begin position="394"/>
        <end position="407"/>
    </location>
</feature>
<dbReference type="InterPro" id="IPR000408">
    <property type="entry name" value="Reg_chr_condens"/>
</dbReference>
<evidence type="ECO:0000256" key="1">
    <source>
        <dbReference type="PROSITE-ProRule" id="PRU00235"/>
    </source>
</evidence>
<dbReference type="EMBL" id="JAPFFF010000023">
    <property type="protein sequence ID" value="KAK8852431.1"/>
    <property type="molecule type" value="Genomic_DNA"/>
</dbReference>
<dbReference type="SUPFAM" id="SSF50985">
    <property type="entry name" value="RCC1/BLIP-II"/>
    <property type="match status" value="1"/>
</dbReference>
<feature type="compositionally biased region" description="Low complexity" evidence="2">
    <location>
        <begin position="354"/>
        <end position="376"/>
    </location>
</feature>
<dbReference type="InterPro" id="IPR050167">
    <property type="entry name" value="Ser_Thr_protein_kinase"/>
</dbReference>
<evidence type="ECO:0000259" key="3">
    <source>
        <dbReference type="PROSITE" id="PS50011"/>
    </source>
</evidence>
<dbReference type="Gene3D" id="2.130.10.30">
    <property type="entry name" value="Regulator of chromosome condensation 1/beta-lactamase-inhibitor protein II"/>
    <property type="match status" value="2"/>
</dbReference>
<sequence>MKLCGNNRCCQLGLNLDELKIYPPQDSKLNISSLLSFSVYYEHCVFIKKDGRAFAFGNNTTSTIIGNIPKQIFKEEQEIILKDEKDHLMKFFSAVCGDKYTLYLVSNQNSDKKQLVYAHSNYSGSTPLFLNINGHNPVKLFGGDEAAAAIDAEGSIMIITESVLKSPSNIIEALSLPGGEKASSLACCNKSVIALSCSGRVFGCDLDDGGKPSPFTEVADLAGKGIVQISGSREHFLAVSSSGKVFGRGSNSGGKLGIGKRGDYITNFTEVNLPNKYRIVSASAGYSHSLFLTSEGKVLACGYDGYGELLLNKSSDFVISPIETTITSGATFCIAGGNMSAVFVGVQPPPNTPNTPVTQISEPTTSTTSGPSGTESSLRREIAQLKEKIEKLTKEKADQKAELESLRRQVSSSDRGADQPPAGLNLEILDSSTIHSLRTIREISFGGSGKVLEVAKEETFALKVMNTGDCSVEQQRKFIGEYEKLTLLKHPNIVIAYGIYLSDATTPPSILLEFCPQDLNQAIKNSKLNNVDIAKCIYQIAEGMKFVHARGFVHRDLKPSNILIAKNGLIRISDFGISKLLTSEEQNTTLGAGTQKFMAPEILKEEDYNEKVDVYSFGVVLFFILSGGKMPKISVVQVGNGKKADIPSDFTNYAKDLINRCWNYDPKDRPSFKQIIEDLEKNDYLVVQLNKSEIMDVKLFVKEHKKNIPAYSA</sequence>
<reference evidence="4 5" key="1">
    <citation type="submission" date="2024-04" db="EMBL/GenBank/DDBJ databases">
        <title>Tritrichomonas musculus Genome.</title>
        <authorList>
            <person name="Alves-Ferreira E."/>
            <person name="Grigg M."/>
            <person name="Lorenzi H."/>
            <person name="Galac M."/>
        </authorList>
    </citation>
    <scope>NUCLEOTIDE SEQUENCE [LARGE SCALE GENOMIC DNA]</scope>
    <source>
        <strain evidence="4 5">EAF2021</strain>
    </source>
</reference>